<dbReference type="RefSeq" id="WP_235293287.1">
    <property type="nucleotide sequence ID" value="NZ_BSOH01000005.1"/>
</dbReference>
<name>A0AA37WE84_9BACT</name>
<organism evidence="1 2">
    <name type="scientific">Portibacter lacus</name>
    <dbReference type="NCBI Taxonomy" id="1099794"/>
    <lineage>
        <taxon>Bacteria</taxon>
        <taxon>Pseudomonadati</taxon>
        <taxon>Bacteroidota</taxon>
        <taxon>Saprospiria</taxon>
        <taxon>Saprospirales</taxon>
        <taxon>Haliscomenobacteraceae</taxon>
        <taxon>Portibacter</taxon>
    </lineage>
</organism>
<dbReference type="AlphaFoldDB" id="A0AA37WE84"/>
<accession>A0AA37WE84</accession>
<sequence>MKDSTVLKIIFLIATLASFSPCIKNRERTAFISGHVVDFGSGEAIPDAEIHVKDGFNGSGPFTESDFMTDAEAIVYTDEKGFFEVELTGRFNTYLYPS</sequence>
<evidence type="ECO:0000313" key="2">
    <source>
        <dbReference type="Proteomes" id="UP001156666"/>
    </source>
</evidence>
<protein>
    <submittedName>
        <fullName evidence="1">Uncharacterized protein</fullName>
    </submittedName>
</protein>
<evidence type="ECO:0000313" key="1">
    <source>
        <dbReference type="EMBL" id="GLR16484.1"/>
    </source>
</evidence>
<gene>
    <name evidence="1" type="ORF">GCM10007940_10990</name>
</gene>
<proteinExistence type="predicted"/>
<keyword evidence="2" id="KW-1185">Reference proteome</keyword>
<dbReference type="Proteomes" id="UP001156666">
    <property type="component" value="Unassembled WGS sequence"/>
</dbReference>
<comment type="caution">
    <text evidence="1">The sequence shown here is derived from an EMBL/GenBank/DDBJ whole genome shotgun (WGS) entry which is preliminary data.</text>
</comment>
<reference evidence="1" key="2">
    <citation type="submission" date="2023-01" db="EMBL/GenBank/DDBJ databases">
        <title>Draft genome sequence of Portibacter lacus strain NBRC 108769.</title>
        <authorList>
            <person name="Sun Q."/>
            <person name="Mori K."/>
        </authorList>
    </citation>
    <scope>NUCLEOTIDE SEQUENCE</scope>
    <source>
        <strain evidence="1">NBRC 108769</strain>
    </source>
</reference>
<reference evidence="1" key="1">
    <citation type="journal article" date="2014" name="Int. J. Syst. Evol. Microbiol.">
        <title>Complete genome sequence of Corynebacterium casei LMG S-19264T (=DSM 44701T), isolated from a smear-ripened cheese.</title>
        <authorList>
            <consortium name="US DOE Joint Genome Institute (JGI-PGF)"/>
            <person name="Walter F."/>
            <person name="Albersmeier A."/>
            <person name="Kalinowski J."/>
            <person name="Ruckert C."/>
        </authorList>
    </citation>
    <scope>NUCLEOTIDE SEQUENCE</scope>
    <source>
        <strain evidence="1">NBRC 108769</strain>
    </source>
</reference>
<dbReference type="EMBL" id="BSOH01000005">
    <property type="protein sequence ID" value="GLR16484.1"/>
    <property type="molecule type" value="Genomic_DNA"/>
</dbReference>